<organism evidence="2 4">
    <name type="scientific">Bosea thiooxidans</name>
    <dbReference type="NCBI Taxonomy" id="53254"/>
    <lineage>
        <taxon>Bacteria</taxon>
        <taxon>Pseudomonadati</taxon>
        <taxon>Pseudomonadota</taxon>
        <taxon>Alphaproteobacteria</taxon>
        <taxon>Hyphomicrobiales</taxon>
        <taxon>Boseaceae</taxon>
        <taxon>Bosea</taxon>
    </lineage>
</organism>
<evidence type="ECO:0000313" key="2">
    <source>
        <dbReference type="EMBL" id="KQK30644.1"/>
    </source>
</evidence>
<dbReference type="InterPro" id="IPR000387">
    <property type="entry name" value="Tyr_Pase_dom"/>
</dbReference>
<evidence type="ECO:0000313" key="3">
    <source>
        <dbReference type="EMBL" id="SKB80911.1"/>
    </source>
</evidence>
<evidence type="ECO:0000313" key="4">
    <source>
        <dbReference type="Proteomes" id="UP000051562"/>
    </source>
</evidence>
<evidence type="ECO:0000313" key="5">
    <source>
        <dbReference type="Proteomes" id="UP000190130"/>
    </source>
</evidence>
<dbReference type="PROSITE" id="PS00383">
    <property type="entry name" value="TYR_PHOSPHATASE_1"/>
    <property type="match status" value="1"/>
</dbReference>
<name>A0A0Q3L1P1_9HYPH</name>
<dbReference type="SUPFAM" id="SSF52799">
    <property type="entry name" value="(Phosphotyrosine protein) phosphatases II"/>
    <property type="match status" value="1"/>
</dbReference>
<dbReference type="Proteomes" id="UP000190130">
    <property type="component" value="Unassembled WGS sequence"/>
</dbReference>
<dbReference type="RefSeq" id="WP_055728174.1">
    <property type="nucleotide sequence ID" value="NZ_FUYX01000005.1"/>
</dbReference>
<dbReference type="AlphaFoldDB" id="A0A0Q3L1P1"/>
<proteinExistence type="predicted"/>
<reference evidence="3 5" key="2">
    <citation type="submission" date="2017-02" db="EMBL/GenBank/DDBJ databases">
        <authorList>
            <person name="Peterson S.W."/>
        </authorList>
    </citation>
    <scope>NUCLEOTIDE SEQUENCE [LARGE SCALE GENOMIC DNA]</scope>
    <source>
        <strain evidence="3 5">DSM 9653</strain>
    </source>
</reference>
<dbReference type="PROSITE" id="PS50056">
    <property type="entry name" value="TYR_PHOSPHATASE_2"/>
    <property type="match status" value="1"/>
</dbReference>
<protein>
    <submittedName>
        <fullName evidence="2">Protein tyrosine phosphatase</fullName>
    </submittedName>
</protein>
<dbReference type="InterPro" id="IPR029021">
    <property type="entry name" value="Prot-tyrosine_phosphatase-like"/>
</dbReference>
<sequence>MKTLAISTLTICGIEELPGNSAREVTHVLSVLDPDRAEIEAFGTYGEHHRVTLRFHDIIDPRPGQIMPAQEHVGEILRFGEGLRDTSAVRVKGHLLVHCHMGISRSTAAMMTLMAQADPAEGEDVLFERLREIRPQAWPNSVMIGFADEQLGRNGRLTEALRRHYAHQLAVQPKYRSWMADLGRGREVEMAL</sequence>
<feature type="domain" description="Tyrosine specific protein phosphatases" evidence="1">
    <location>
        <begin position="77"/>
        <end position="135"/>
    </location>
</feature>
<reference evidence="2 4" key="1">
    <citation type="submission" date="2015-10" db="EMBL/GenBank/DDBJ databases">
        <title>Draft genome of Bosea thiooxidans.</title>
        <authorList>
            <person name="Wang X."/>
        </authorList>
    </citation>
    <scope>NUCLEOTIDE SEQUENCE [LARGE SCALE GENOMIC DNA]</scope>
    <source>
        <strain evidence="2 4">CGMCC 9174</strain>
    </source>
</reference>
<dbReference type="EMBL" id="LMAR01000034">
    <property type="protein sequence ID" value="KQK30644.1"/>
    <property type="molecule type" value="Genomic_DNA"/>
</dbReference>
<dbReference type="EMBL" id="FUYX01000005">
    <property type="protein sequence ID" value="SKB80911.1"/>
    <property type="molecule type" value="Genomic_DNA"/>
</dbReference>
<dbReference type="OrthoDB" id="437665at2"/>
<accession>A0A0Q3L1P1</accession>
<dbReference type="Proteomes" id="UP000051562">
    <property type="component" value="Unassembled WGS sequence"/>
</dbReference>
<gene>
    <name evidence="2" type="ORF">ARD30_04865</name>
    <name evidence="3" type="ORF">SAMN05660750_02489</name>
</gene>
<dbReference type="STRING" id="53254.SAMN05660750_02489"/>
<dbReference type="InterPro" id="IPR016130">
    <property type="entry name" value="Tyr_Pase_AS"/>
</dbReference>
<evidence type="ECO:0000259" key="1">
    <source>
        <dbReference type="PROSITE" id="PS50056"/>
    </source>
</evidence>
<dbReference type="Gene3D" id="3.90.190.10">
    <property type="entry name" value="Protein tyrosine phosphatase superfamily"/>
    <property type="match status" value="1"/>
</dbReference>
<keyword evidence="4" id="KW-1185">Reference proteome</keyword>